<dbReference type="Pfam" id="PF19273">
    <property type="entry name" value="Exportin-5"/>
    <property type="match status" value="1"/>
</dbReference>
<dbReference type="InterPro" id="IPR045065">
    <property type="entry name" value="XPO1/5"/>
</dbReference>
<dbReference type="PANTHER" id="PTHR11223">
    <property type="entry name" value="EXPORTIN 1/5"/>
    <property type="match status" value="1"/>
</dbReference>
<gene>
    <name evidence="3" type="ORF">URODEC1_LOCUS57514</name>
</gene>
<name>A0ABC9AR01_9POAL</name>
<keyword evidence="4" id="KW-1185">Reference proteome</keyword>
<evidence type="ECO:0008006" key="5">
    <source>
        <dbReference type="Google" id="ProtNLM"/>
    </source>
</evidence>
<dbReference type="Gene3D" id="1.25.10.10">
    <property type="entry name" value="Leucine-rich Repeat Variant"/>
    <property type="match status" value="1"/>
</dbReference>
<sequence length="1208" mass="141094">MDAAAAQLEGQVIGEGRIYELLAEHTLLSEQFVSAATCPGSDKDNLVSLLNSLKSVWTHPQWEACLELLSCNKMFRRGVLKVVEFFEEELKNFREENTVLHQTGQISYATLISLLPLIIPPLLKLLRFVHALWTDEVAIRLREELKEAKGMAICEQDFSILGEKLKHDIDAEENELGKWLQQIRESGYMLLGLCACIDGAFSKLLDSSSINDAIMKNLRSMEFRHLTRLIDLVIIPFVKHCPRKLWEEWLLKLLLPLFSYCEDMLGYSWLDLLNSSRANVPCCLGYHCESEVMVKNMENYLLLDLTRKFSKLLGSLSSSELNDGLFHLDHNPMHDMTTASCELKFTLSSSIVGYILLNDCFTTLSMNLFGWWVDDEATIYSVPFCNALVLVAVATNNEKLRKFVKDDMLSALIQRLYDGLPCKVQQTVSLLSNQKIPHIEKANKDLLVLCQNIYTLCIRSQDLEGEDQGHGNRAYQFSDWFVKQKNDLWVKAHSPIPENFPVELWNWEFEEEFQRYLPIYIDMLHEVNAMDDCLEFCSSECSTLFEKLSPEFRIRHGINNYMDRNMLMISNILQRKKPAAYDEQRSDQMVKWLYKLIDLKPYIKISDSWGSVMDRLRKNFVINLNHFELDTEYAVDMFFNSILLFWEPQFHPLIREDHKEMLRRIARQLVLAENNKCYMPLDLDPEDFMDHLQPNVRSYIYRKKKEAGYFTAKEQVKMHEEFDKYLSLGKLDDAITELGLLQDDFVKKIFDDHIVKSHFAGLNLELIKVSLKERALIVKRQHEIDIYSECLRNTLTNEKMKDCLKELMKELEHEGFFNVINSSMIWEDNFLKLAERFEKLVFSGHIFPRPLVVQGIMRSGVAWKDSFEEFVVVAYRWRQDLEQLWMDTRYYEGIYYDLLRHPLEKMNRHWMHLADRRSQEWVDDMHAFLDVAEDNKSPSGDMFCPCGQCKNQKSYKSREVLHFHLMTHGFMQNYAVWSKHGERGVIMDDNEEEEDDNDIQYGAFADVAMDYADQDGADQEDVAPQNDPNDALGQMLRDAEKDCDNDKERKKIDRMLQDHKTDLYPNCKEGLKRLGITLDFLQWKACNGVTDKGFEELLKLVKKILSEGDELPSTTWEAKRVVCPLGLEVQKIHACPNDCILYRGAEYENLDCCPVCKCARYKIRRDDPGEVDGETIKKKIPAKLVWYFPLIPRLKRLFRNKEHCSFVE</sequence>
<dbReference type="PANTHER" id="PTHR11223:SF11">
    <property type="entry name" value="OS11G0519500 PROTEIN"/>
    <property type="match status" value="1"/>
</dbReference>
<protein>
    <recommendedName>
        <fullName evidence="5">Transposon protein, putative, CACTA, En/Spm sub-class</fullName>
    </recommendedName>
</protein>
<feature type="domain" description="Exportin-5 C-terminal" evidence="2">
    <location>
        <begin position="23"/>
        <end position="417"/>
    </location>
</feature>
<dbReference type="InterPro" id="IPR029480">
    <property type="entry name" value="Transpos_assoc"/>
</dbReference>
<dbReference type="InterPro" id="IPR045478">
    <property type="entry name" value="Exportin-5_C"/>
</dbReference>
<evidence type="ECO:0000313" key="3">
    <source>
        <dbReference type="EMBL" id="CAL4984476.1"/>
    </source>
</evidence>
<accession>A0ABC9AR01</accession>
<dbReference type="AlphaFoldDB" id="A0ABC9AR01"/>
<reference evidence="3" key="1">
    <citation type="submission" date="2024-10" db="EMBL/GenBank/DDBJ databases">
        <authorList>
            <person name="Ryan C."/>
        </authorList>
    </citation>
    <scope>NUCLEOTIDE SEQUENCE [LARGE SCALE GENOMIC DNA]</scope>
</reference>
<evidence type="ECO:0000259" key="1">
    <source>
        <dbReference type="Pfam" id="PF13963"/>
    </source>
</evidence>
<dbReference type="EMBL" id="OZ075132">
    <property type="protein sequence ID" value="CAL4984476.1"/>
    <property type="molecule type" value="Genomic_DNA"/>
</dbReference>
<evidence type="ECO:0000313" key="4">
    <source>
        <dbReference type="Proteomes" id="UP001497457"/>
    </source>
</evidence>
<dbReference type="InterPro" id="IPR011989">
    <property type="entry name" value="ARM-like"/>
</dbReference>
<organism evidence="3 4">
    <name type="scientific">Urochloa decumbens</name>
    <dbReference type="NCBI Taxonomy" id="240449"/>
    <lineage>
        <taxon>Eukaryota</taxon>
        <taxon>Viridiplantae</taxon>
        <taxon>Streptophyta</taxon>
        <taxon>Embryophyta</taxon>
        <taxon>Tracheophyta</taxon>
        <taxon>Spermatophyta</taxon>
        <taxon>Magnoliopsida</taxon>
        <taxon>Liliopsida</taxon>
        <taxon>Poales</taxon>
        <taxon>Poaceae</taxon>
        <taxon>PACMAD clade</taxon>
        <taxon>Panicoideae</taxon>
        <taxon>Panicodae</taxon>
        <taxon>Paniceae</taxon>
        <taxon>Melinidinae</taxon>
        <taxon>Urochloa</taxon>
    </lineage>
</organism>
<evidence type="ECO:0000259" key="2">
    <source>
        <dbReference type="Pfam" id="PF19273"/>
    </source>
</evidence>
<proteinExistence type="predicted"/>
<dbReference type="Proteomes" id="UP001497457">
    <property type="component" value="Chromosome 22rd"/>
</dbReference>
<feature type="domain" description="Transposase-associated" evidence="1">
    <location>
        <begin position="908"/>
        <end position="982"/>
    </location>
</feature>
<dbReference type="Pfam" id="PF13963">
    <property type="entry name" value="Transpos_assoc"/>
    <property type="match status" value="1"/>
</dbReference>